<dbReference type="InterPro" id="IPR050902">
    <property type="entry name" value="ABC_Transporter_SBP"/>
</dbReference>
<evidence type="ECO:0000259" key="2">
    <source>
        <dbReference type="PROSITE" id="PS50983"/>
    </source>
</evidence>
<dbReference type="PANTHER" id="PTHR30535">
    <property type="entry name" value="VITAMIN B12-BINDING PROTEIN"/>
    <property type="match status" value="1"/>
</dbReference>
<reference evidence="3" key="1">
    <citation type="submission" date="2018-06" db="EMBL/GenBank/DDBJ databases">
        <authorList>
            <person name="Zhirakovskaya E."/>
        </authorList>
    </citation>
    <scope>NUCLEOTIDE SEQUENCE</scope>
</reference>
<dbReference type="Gene3D" id="3.40.50.1980">
    <property type="entry name" value="Nitrogenase molybdenum iron protein domain"/>
    <property type="match status" value="2"/>
</dbReference>
<keyword evidence="1" id="KW-0812">Transmembrane</keyword>
<keyword evidence="1" id="KW-1133">Transmembrane helix</keyword>
<proteinExistence type="predicted"/>
<dbReference type="AlphaFoldDB" id="A0A3B0W820"/>
<dbReference type="EMBL" id="UOFA01000416">
    <property type="protein sequence ID" value="VAW48503.1"/>
    <property type="molecule type" value="Genomic_DNA"/>
</dbReference>
<dbReference type="SUPFAM" id="SSF53807">
    <property type="entry name" value="Helical backbone' metal receptor"/>
    <property type="match status" value="1"/>
</dbReference>
<gene>
    <name evidence="3" type="ORF">MNBD_GAMMA02-678</name>
</gene>
<feature type="non-terminal residue" evidence="3">
    <location>
        <position position="1"/>
    </location>
</feature>
<protein>
    <recommendedName>
        <fullName evidence="2">Fe/B12 periplasmic-binding domain-containing protein</fullName>
    </recommendedName>
</protein>
<evidence type="ECO:0000256" key="1">
    <source>
        <dbReference type="SAM" id="Phobius"/>
    </source>
</evidence>
<sequence length="337" mass="37116">LRFKAKYKLQFINQSIALKTTIAICLNPPQNTYSIYNTRSYTKILTILVIQNTSIILLLSILLTACNNSSESTDTKNNNNDIDSHNGTINVNLKLITSISLAPHLTELVYSAGGGGNLLGVSAYSNYPENALTKQIIGDAFHLNLELISELKPDVIFYWHNGTPLQTIEQLKSLGFNLENIDITYLADIPQAIQQIAGTLNTQPLAAVESFLPQLNQLKQQAHTKKTALVQISDQPIYTVSGNHWMSEAIEACGLNNVFDDLSSLSAAVTLEAVVLKMPAVIVRLEPLQAENQLTQWPIIPAVANQHIAVLEADHFTRPTLRTLSAIKSLCQQVNNF</sequence>
<dbReference type="GO" id="GO:0071281">
    <property type="term" value="P:cellular response to iron ion"/>
    <property type="evidence" value="ECO:0007669"/>
    <property type="project" value="TreeGrafter"/>
</dbReference>
<feature type="domain" description="Fe/B12 periplasmic-binding" evidence="2">
    <location>
        <begin position="97"/>
        <end position="337"/>
    </location>
</feature>
<keyword evidence="1" id="KW-0472">Membrane</keyword>
<accession>A0A3B0W820</accession>
<name>A0A3B0W820_9ZZZZ</name>
<dbReference type="PROSITE" id="PS50983">
    <property type="entry name" value="FE_B12_PBP"/>
    <property type="match status" value="1"/>
</dbReference>
<dbReference type="PANTHER" id="PTHR30535:SF34">
    <property type="entry name" value="MOLYBDATE-BINDING PROTEIN MOLA"/>
    <property type="match status" value="1"/>
</dbReference>
<evidence type="ECO:0000313" key="3">
    <source>
        <dbReference type="EMBL" id="VAW48503.1"/>
    </source>
</evidence>
<dbReference type="InterPro" id="IPR002491">
    <property type="entry name" value="ABC_transptr_periplasmic_BD"/>
</dbReference>
<organism evidence="3">
    <name type="scientific">hydrothermal vent metagenome</name>
    <dbReference type="NCBI Taxonomy" id="652676"/>
    <lineage>
        <taxon>unclassified sequences</taxon>
        <taxon>metagenomes</taxon>
        <taxon>ecological metagenomes</taxon>
    </lineage>
</organism>
<feature type="transmembrane region" description="Helical" evidence="1">
    <location>
        <begin position="44"/>
        <end position="63"/>
    </location>
</feature>
<dbReference type="Pfam" id="PF01497">
    <property type="entry name" value="Peripla_BP_2"/>
    <property type="match status" value="1"/>
</dbReference>